<protein>
    <submittedName>
        <fullName evidence="4">ROK family protein</fullName>
    </submittedName>
</protein>
<dbReference type="GO" id="GO:0005536">
    <property type="term" value="F:D-glucose binding"/>
    <property type="evidence" value="ECO:0007669"/>
    <property type="project" value="InterPro"/>
</dbReference>
<evidence type="ECO:0000256" key="1">
    <source>
        <dbReference type="ARBA" id="ARBA00022679"/>
    </source>
</evidence>
<evidence type="ECO:0000313" key="5">
    <source>
        <dbReference type="Proteomes" id="UP000594118"/>
    </source>
</evidence>
<sequence length="301" mass="31584">MKLVADVGGTNVRFALVDGDRVLPETIASFRNDDFATFDAAATQYIADKGKPALTRMAIAVAGPVNGTQARLTNREWYFDTVALAAQFGVSVALLNDLKALGYSVSALSGDSFLAVTPDIEGSGDQKLVAGIGTGFNVSPVIMTAQGVVCPNAEMGHIQLSWRLHDAVSKVVGHSDHGYNTVEHLFSGRGCEKLWRLSSSSDMSFAQALGISSDQAIEFAGVYADMMAILAQDLVLGFMPSAGLYFAGGVARAILTGPAAAHGIERFRTAYARPLELDTAARVPVSLILDDHAALSGCAVA</sequence>
<keyword evidence="5" id="KW-1185">Reference proteome</keyword>
<dbReference type="EMBL" id="CP045201">
    <property type="protein sequence ID" value="QOL80732.1"/>
    <property type="molecule type" value="Genomic_DNA"/>
</dbReference>
<evidence type="ECO:0000256" key="3">
    <source>
        <dbReference type="RuleBase" id="RU004046"/>
    </source>
</evidence>
<dbReference type="RefSeq" id="WP_193083053.1">
    <property type="nucleotide sequence ID" value="NZ_CP045201.1"/>
</dbReference>
<dbReference type="Proteomes" id="UP000594118">
    <property type="component" value="Chromosome"/>
</dbReference>
<dbReference type="Pfam" id="PF02685">
    <property type="entry name" value="Glucokinase"/>
    <property type="match status" value="1"/>
</dbReference>
<accession>A0A7L9WLB3</accession>
<dbReference type="Gene3D" id="3.30.420.40">
    <property type="match status" value="1"/>
</dbReference>
<dbReference type="GO" id="GO:0004340">
    <property type="term" value="F:glucokinase activity"/>
    <property type="evidence" value="ECO:0007669"/>
    <property type="project" value="InterPro"/>
</dbReference>
<organism evidence="4 5">
    <name type="scientific">Pseudooceanicola spongiae</name>
    <dbReference type="NCBI Taxonomy" id="2613965"/>
    <lineage>
        <taxon>Bacteria</taxon>
        <taxon>Pseudomonadati</taxon>
        <taxon>Pseudomonadota</taxon>
        <taxon>Alphaproteobacteria</taxon>
        <taxon>Rhodobacterales</taxon>
        <taxon>Paracoccaceae</taxon>
        <taxon>Pseudooceanicola</taxon>
    </lineage>
</organism>
<keyword evidence="2" id="KW-0418">Kinase</keyword>
<dbReference type="InterPro" id="IPR050201">
    <property type="entry name" value="Bacterial_glucokinase"/>
</dbReference>
<evidence type="ECO:0000313" key="4">
    <source>
        <dbReference type="EMBL" id="QOL80732.1"/>
    </source>
</evidence>
<dbReference type="KEGG" id="pshq:F3W81_07845"/>
<dbReference type="InterPro" id="IPR043129">
    <property type="entry name" value="ATPase_NBD"/>
</dbReference>
<name>A0A7L9WLB3_9RHOB</name>
<dbReference type="GO" id="GO:0006096">
    <property type="term" value="P:glycolytic process"/>
    <property type="evidence" value="ECO:0007669"/>
    <property type="project" value="InterPro"/>
</dbReference>
<dbReference type="InterPro" id="IPR003836">
    <property type="entry name" value="Glucokinase"/>
</dbReference>
<dbReference type="GO" id="GO:0005829">
    <property type="term" value="C:cytosol"/>
    <property type="evidence" value="ECO:0007669"/>
    <property type="project" value="TreeGrafter"/>
</dbReference>
<reference evidence="4 5" key="1">
    <citation type="submission" date="2019-10" db="EMBL/GenBank/DDBJ databases">
        <title>Pseudopuniceibacterium sp. HQ09 islated from Antarctica.</title>
        <authorList>
            <person name="Liao L."/>
            <person name="Su S."/>
            <person name="Chen B."/>
            <person name="Yu Y."/>
        </authorList>
    </citation>
    <scope>NUCLEOTIDE SEQUENCE [LARGE SCALE GENOMIC DNA]</scope>
    <source>
        <strain evidence="4 5">HQ09</strain>
    </source>
</reference>
<evidence type="ECO:0000256" key="2">
    <source>
        <dbReference type="ARBA" id="ARBA00022777"/>
    </source>
</evidence>
<gene>
    <name evidence="4" type="ORF">F3W81_07845</name>
</gene>
<dbReference type="PANTHER" id="PTHR47690">
    <property type="entry name" value="GLUCOKINASE"/>
    <property type="match status" value="1"/>
</dbReference>
<dbReference type="GO" id="GO:0005524">
    <property type="term" value="F:ATP binding"/>
    <property type="evidence" value="ECO:0007669"/>
    <property type="project" value="InterPro"/>
</dbReference>
<dbReference type="AlphaFoldDB" id="A0A7L9WLB3"/>
<dbReference type="Gene3D" id="3.40.367.20">
    <property type="match status" value="1"/>
</dbReference>
<dbReference type="CDD" id="cd24008">
    <property type="entry name" value="ASKHA_NBD_GLK"/>
    <property type="match status" value="1"/>
</dbReference>
<dbReference type="PANTHER" id="PTHR47690:SF1">
    <property type="entry name" value="GLUCOKINASE"/>
    <property type="match status" value="1"/>
</dbReference>
<comment type="similarity">
    <text evidence="3">Belongs to the bacterial glucokinase family.</text>
</comment>
<proteinExistence type="inferred from homology"/>
<keyword evidence="1" id="KW-0808">Transferase</keyword>
<dbReference type="SUPFAM" id="SSF53067">
    <property type="entry name" value="Actin-like ATPase domain"/>
    <property type="match status" value="1"/>
</dbReference>